<dbReference type="Proteomes" id="UP001152320">
    <property type="component" value="Chromosome 3"/>
</dbReference>
<dbReference type="SUPFAM" id="SSF50814">
    <property type="entry name" value="Lipocalins"/>
    <property type="match status" value="3"/>
</dbReference>
<reference evidence="2" key="1">
    <citation type="submission" date="2021-10" db="EMBL/GenBank/DDBJ databases">
        <title>Tropical sea cucumber genome reveals ecological adaptation and Cuvierian tubules defense mechanism.</title>
        <authorList>
            <person name="Chen T."/>
        </authorList>
    </citation>
    <scope>NUCLEOTIDE SEQUENCE</scope>
    <source>
        <strain evidence="2">Nanhai2018</strain>
        <tissue evidence="2">Muscle</tissue>
    </source>
</reference>
<keyword evidence="3" id="KW-1185">Reference proteome</keyword>
<evidence type="ECO:0000256" key="1">
    <source>
        <dbReference type="ARBA" id="ARBA00008390"/>
    </source>
</evidence>
<organism evidence="2 3">
    <name type="scientific">Holothuria leucospilota</name>
    <name type="common">Black long sea cucumber</name>
    <name type="synonym">Mertensiothuria leucospilota</name>
    <dbReference type="NCBI Taxonomy" id="206669"/>
    <lineage>
        <taxon>Eukaryota</taxon>
        <taxon>Metazoa</taxon>
        <taxon>Echinodermata</taxon>
        <taxon>Eleutherozoa</taxon>
        <taxon>Echinozoa</taxon>
        <taxon>Holothuroidea</taxon>
        <taxon>Aspidochirotacea</taxon>
        <taxon>Aspidochirotida</taxon>
        <taxon>Holothuriidae</taxon>
        <taxon>Holothuria</taxon>
    </lineage>
</organism>
<comment type="caution">
    <text evidence="2">The sequence shown here is derived from an EMBL/GenBank/DDBJ whole genome shotgun (WGS) entry which is preliminary data.</text>
</comment>
<comment type="similarity">
    <text evidence="1">Belongs to the calycin superfamily. Fatty-acid binding protein (FABP) family.</text>
</comment>
<accession>A0A9Q1HH07</accession>
<dbReference type="GO" id="GO:0008289">
    <property type="term" value="F:lipid binding"/>
    <property type="evidence" value="ECO:0007669"/>
    <property type="project" value="InterPro"/>
</dbReference>
<evidence type="ECO:0000313" key="3">
    <source>
        <dbReference type="Proteomes" id="UP001152320"/>
    </source>
</evidence>
<sequence length="332" mass="35193">MYFTNRYYKQANKICATERQKDHSVIMAFSGKWTVSSFEGLKAVADAFGVDEAKRDPAMLNGATVEIKQDGDNLTFTATGGLGKTGTHSMTVGQPSEGIMAFSGKWTVSSFEGLKEVAEAFGVDVSKRDPAMLKGATLEIKQDGDTLTYTTTGGLGRTGTHTMTVGQQSEGELFGKVYSATTEWDGDTIVSKGQSGLVLRRVITSKMAFNGKWTVSGFEGLNDVLDAFGVDASHRDPAKLQGATVEIKQDGDNFTFTTTGGLGKSGSHTMTVGGPSEGELFGKAYSGTTAWDGDTVVFTGKSGVVLKRSIEGANLVYTVEYGGKTGKVTFSK</sequence>
<dbReference type="InterPro" id="IPR012674">
    <property type="entry name" value="Calycin"/>
</dbReference>
<dbReference type="CDD" id="cd00742">
    <property type="entry name" value="FABP"/>
    <property type="match status" value="1"/>
</dbReference>
<protein>
    <submittedName>
        <fullName evidence="2">Uncharacterized protein</fullName>
    </submittedName>
</protein>
<dbReference type="AlphaFoldDB" id="A0A9Q1HH07"/>
<dbReference type="PANTHER" id="PTHR11955">
    <property type="entry name" value="FATTY ACID BINDING PROTEIN"/>
    <property type="match status" value="1"/>
</dbReference>
<dbReference type="InterPro" id="IPR031259">
    <property type="entry name" value="ILBP"/>
</dbReference>
<name>A0A9Q1HH07_HOLLE</name>
<gene>
    <name evidence="2" type="ORF">HOLleu_07410</name>
</gene>
<dbReference type="OrthoDB" id="10016075at2759"/>
<evidence type="ECO:0000313" key="2">
    <source>
        <dbReference type="EMBL" id="KAJ8044623.1"/>
    </source>
</evidence>
<dbReference type="EMBL" id="JAIZAY010000003">
    <property type="protein sequence ID" value="KAJ8044623.1"/>
    <property type="molecule type" value="Genomic_DNA"/>
</dbReference>
<proteinExistence type="inferred from homology"/>
<dbReference type="Gene3D" id="2.40.128.20">
    <property type="match status" value="3"/>
</dbReference>